<evidence type="ECO:0000256" key="3">
    <source>
        <dbReference type="ARBA" id="ARBA00022722"/>
    </source>
</evidence>
<dbReference type="Proteomes" id="UP000198854">
    <property type="component" value="Unassembled WGS sequence"/>
</dbReference>
<dbReference type="GO" id="GO:0042781">
    <property type="term" value="F:3'-tRNA processing endoribonuclease activity"/>
    <property type="evidence" value="ECO:0007669"/>
    <property type="project" value="TreeGrafter"/>
</dbReference>
<evidence type="ECO:0000256" key="2">
    <source>
        <dbReference type="ARBA" id="ARBA00022694"/>
    </source>
</evidence>
<dbReference type="NCBIfam" id="TIGR00188">
    <property type="entry name" value="rnpA"/>
    <property type="match status" value="1"/>
</dbReference>
<dbReference type="STRING" id="861298.SAMN04488136_13148"/>
<evidence type="ECO:0000256" key="5">
    <source>
        <dbReference type="ARBA" id="ARBA00022801"/>
    </source>
</evidence>
<proteinExistence type="inferred from homology"/>
<comment type="catalytic activity">
    <reaction evidence="7">
        <text>Endonucleolytic cleavage of RNA, removing 5'-extranucleotides from tRNA precursor.</text>
        <dbReference type="EC" id="3.1.26.5"/>
    </reaction>
</comment>
<dbReference type="InterPro" id="IPR000100">
    <property type="entry name" value="RNase_P"/>
</dbReference>
<reference evidence="9 10" key="1">
    <citation type="submission" date="2016-10" db="EMBL/GenBank/DDBJ databases">
        <authorList>
            <person name="de Groot N.N."/>
        </authorList>
    </citation>
    <scope>NUCLEOTIDE SEQUENCE [LARGE SCALE GENOMIC DNA]</scope>
    <source>
        <strain evidence="9 10">CGMCC 1.10228</strain>
    </source>
</reference>
<evidence type="ECO:0000256" key="4">
    <source>
        <dbReference type="ARBA" id="ARBA00022759"/>
    </source>
</evidence>
<comment type="function">
    <text evidence="1 7">RNaseP catalyzes the removal of the 5'-leader sequence from pre-tRNA to produce the mature 5'-terminus. It can also cleave other RNA substrates such as 4.5S RNA. The protein component plays an auxiliary but essential role in vivo by binding to the 5'-leader sequence and broadening the substrate specificity of the ribozyme.</text>
</comment>
<gene>
    <name evidence="7" type="primary">rnpA</name>
    <name evidence="9" type="ORF">SAMN04488136_13148</name>
</gene>
<dbReference type="GO" id="GO:0001682">
    <property type="term" value="P:tRNA 5'-leader removal"/>
    <property type="evidence" value="ECO:0007669"/>
    <property type="project" value="UniProtKB-UniRule"/>
</dbReference>
<protein>
    <recommendedName>
        <fullName evidence="7 8">Ribonuclease P protein component</fullName>
        <shortName evidence="7">RNase P protein</shortName>
        <shortName evidence="7">RNaseP protein</shortName>
        <ecNumber evidence="7 8">3.1.26.5</ecNumber>
    </recommendedName>
    <alternativeName>
        <fullName evidence="7">Protein C5</fullName>
    </alternativeName>
</protein>
<dbReference type="GO" id="GO:0004526">
    <property type="term" value="F:ribonuclease P activity"/>
    <property type="evidence" value="ECO:0007669"/>
    <property type="project" value="UniProtKB-UniRule"/>
</dbReference>
<dbReference type="InterPro" id="IPR020568">
    <property type="entry name" value="Ribosomal_Su5_D2-typ_SF"/>
</dbReference>
<evidence type="ECO:0000313" key="9">
    <source>
        <dbReference type="EMBL" id="SDH83412.1"/>
    </source>
</evidence>
<dbReference type="InterPro" id="IPR014721">
    <property type="entry name" value="Ribsml_uS5_D2-typ_fold_subgr"/>
</dbReference>
<keyword evidence="10" id="KW-1185">Reference proteome</keyword>
<sequence length="136" mass="15934">MHVVQKAVSAYQNNRSFILNTYAFNRELRLLTPEHYQNVFQQAHRAGSPHFTIIARNNNLSHPRLGLAVPKKQIKTAVGRNRFKRLARESFRNKQHQLPSKDFVVIAKKSAQDLSNEEMFQLFDKLWHRLSRPSRG</sequence>
<dbReference type="InterPro" id="IPR020539">
    <property type="entry name" value="RNase_P_CS"/>
</dbReference>
<name>A0A1G8FMR4_9VIBR</name>
<keyword evidence="2 7" id="KW-0819">tRNA processing</keyword>
<organism evidence="9 10">
    <name type="scientific">Vibrio xiamenensis</name>
    <dbReference type="NCBI Taxonomy" id="861298"/>
    <lineage>
        <taxon>Bacteria</taxon>
        <taxon>Pseudomonadati</taxon>
        <taxon>Pseudomonadota</taxon>
        <taxon>Gammaproteobacteria</taxon>
        <taxon>Vibrionales</taxon>
        <taxon>Vibrionaceae</taxon>
        <taxon>Vibrio</taxon>
    </lineage>
</organism>
<dbReference type="EC" id="3.1.26.5" evidence="7 8"/>
<dbReference type="Gene3D" id="3.30.230.10">
    <property type="match status" value="1"/>
</dbReference>
<comment type="similarity">
    <text evidence="7">Belongs to the RnpA family.</text>
</comment>
<keyword evidence="4 7" id="KW-0255">Endonuclease</keyword>
<keyword evidence="6 7" id="KW-0694">RNA-binding</keyword>
<dbReference type="SUPFAM" id="SSF54211">
    <property type="entry name" value="Ribosomal protein S5 domain 2-like"/>
    <property type="match status" value="1"/>
</dbReference>
<dbReference type="GO" id="GO:0030677">
    <property type="term" value="C:ribonuclease P complex"/>
    <property type="evidence" value="ECO:0007669"/>
    <property type="project" value="TreeGrafter"/>
</dbReference>
<comment type="subunit">
    <text evidence="7">Consists of a catalytic RNA component (M1 or rnpB) and a protein subunit.</text>
</comment>
<keyword evidence="5 7" id="KW-0378">Hydrolase</keyword>
<dbReference type="AlphaFoldDB" id="A0A1G8FMR4"/>
<dbReference type="PANTHER" id="PTHR33992:SF1">
    <property type="entry name" value="RIBONUCLEASE P PROTEIN COMPONENT"/>
    <property type="match status" value="1"/>
</dbReference>
<evidence type="ECO:0000256" key="1">
    <source>
        <dbReference type="ARBA" id="ARBA00002663"/>
    </source>
</evidence>
<evidence type="ECO:0000256" key="6">
    <source>
        <dbReference type="ARBA" id="ARBA00022884"/>
    </source>
</evidence>
<dbReference type="PROSITE" id="PS00648">
    <property type="entry name" value="RIBONUCLEASE_P"/>
    <property type="match status" value="1"/>
</dbReference>
<evidence type="ECO:0000256" key="7">
    <source>
        <dbReference type="HAMAP-Rule" id="MF_00227"/>
    </source>
</evidence>
<dbReference type="PANTHER" id="PTHR33992">
    <property type="entry name" value="RIBONUCLEASE P PROTEIN COMPONENT"/>
    <property type="match status" value="1"/>
</dbReference>
<keyword evidence="3 7" id="KW-0540">Nuclease</keyword>
<dbReference type="GO" id="GO:0000049">
    <property type="term" value="F:tRNA binding"/>
    <property type="evidence" value="ECO:0007669"/>
    <property type="project" value="UniProtKB-UniRule"/>
</dbReference>
<dbReference type="Pfam" id="PF00825">
    <property type="entry name" value="Ribonuclease_P"/>
    <property type="match status" value="1"/>
</dbReference>
<evidence type="ECO:0000313" key="10">
    <source>
        <dbReference type="Proteomes" id="UP000198854"/>
    </source>
</evidence>
<dbReference type="EMBL" id="FNDD01000031">
    <property type="protein sequence ID" value="SDH83412.1"/>
    <property type="molecule type" value="Genomic_DNA"/>
</dbReference>
<evidence type="ECO:0000256" key="8">
    <source>
        <dbReference type="NCBIfam" id="TIGR00188"/>
    </source>
</evidence>
<dbReference type="HAMAP" id="MF_00227">
    <property type="entry name" value="RNase_P"/>
    <property type="match status" value="1"/>
</dbReference>
<accession>A0A1G8FMR4</accession>